<dbReference type="AlphaFoldDB" id="A0A5P0YQS4"/>
<keyword evidence="6" id="KW-1185">Reference proteome</keyword>
<protein>
    <submittedName>
        <fullName evidence="5">Uncharacterized protein</fullName>
    </submittedName>
</protein>
<evidence type="ECO:0000313" key="7">
    <source>
        <dbReference type="Proteomes" id="UP000517765"/>
    </source>
</evidence>
<feature type="transmembrane region" description="Helical" evidence="2">
    <location>
        <begin position="54"/>
        <end position="77"/>
    </location>
</feature>
<dbReference type="Proteomes" id="UP000525686">
    <property type="component" value="Unassembled WGS sequence"/>
</dbReference>
<name>A0A5P0YQS4_9ACTN</name>
<comment type="caution">
    <text evidence="5">The sequence shown here is derived from an EMBL/GenBank/DDBJ whole genome shotgun (WGS) entry which is preliminary data.</text>
</comment>
<dbReference type="Pfam" id="PF20088">
    <property type="entry name" value="DUF6480"/>
    <property type="match status" value="1"/>
</dbReference>
<dbReference type="Proteomes" id="UP000517765">
    <property type="component" value="Unassembled WGS sequence"/>
</dbReference>
<evidence type="ECO:0000256" key="1">
    <source>
        <dbReference type="SAM" id="MobiDB-lite"/>
    </source>
</evidence>
<dbReference type="InterPro" id="IPR045512">
    <property type="entry name" value="DUF6480"/>
</dbReference>
<accession>A0A5P0YQS4</accession>
<evidence type="ECO:0000313" key="6">
    <source>
        <dbReference type="Proteomes" id="UP000320857"/>
    </source>
</evidence>
<keyword evidence="2" id="KW-0472">Membrane</keyword>
<gene>
    <name evidence="5" type="ORF">FNX44_012420</name>
    <name evidence="3" type="ORF">H3146_07760</name>
    <name evidence="4" type="ORF">H3147_08845</name>
</gene>
<reference evidence="7 8" key="2">
    <citation type="submission" date="2020-05" db="EMBL/GenBank/DDBJ databases">
        <title>Classification of alakaliphilic streptomycetes isolated from an alkaline soil next to Lonar Crater, India and a proposal for the recognition of Streptomyces alkaliterrae sp. nov.</title>
        <authorList>
            <person name="Golinska P."/>
        </authorList>
    </citation>
    <scope>NUCLEOTIDE SEQUENCE [LARGE SCALE GENOMIC DNA]</scope>
    <source>
        <strain evidence="8">OF3</strain>
        <strain evidence="7">OF8</strain>
    </source>
</reference>
<keyword evidence="2" id="KW-0812">Transmembrane</keyword>
<dbReference type="RefSeq" id="WP_143648115.1">
    <property type="nucleotide sequence ID" value="NZ_JABJWZ010000045.1"/>
</dbReference>
<evidence type="ECO:0000313" key="3">
    <source>
        <dbReference type="EMBL" id="MBB1253266.1"/>
    </source>
</evidence>
<sequence length="81" mass="8286">MDAQNHDPDSEQAPGRKAHSGPPPGETPPGEGGLSGAGPRETHNPTKGWSVAPLTALLVVVALFVAFFLTYAIWIAVGGIG</sequence>
<evidence type="ECO:0000313" key="8">
    <source>
        <dbReference type="Proteomes" id="UP000525686"/>
    </source>
</evidence>
<dbReference type="EMBL" id="VJYK02000106">
    <property type="protein sequence ID" value="MQS02663.1"/>
    <property type="molecule type" value="Genomic_DNA"/>
</dbReference>
<dbReference type="Proteomes" id="UP000320857">
    <property type="component" value="Unassembled WGS sequence"/>
</dbReference>
<evidence type="ECO:0000313" key="4">
    <source>
        <dbReference type="EMBL" id="MBB1258939.1"/>
    </source>
</evidence>
<organism evidence="5 6">
    <name type="scientific">Streptomyces alkaliterrae</name>
    <dbReference type="NCBI Taxonomy" id="2213162"/>
    <lineage>
        <taxon>Bacteria</taxon>
        <taxon>Bacillati</taxon>
        <taxon>Actinomycetota</taxon>
        <taxon>Actinomycetes</taxon>
        <taxon>Kitasatosporales</taxon>
        <taxon>Streptomycetaceae</taxon>
        <taxon>Streptomyces</taxon>
    </lineage>
</organism>
<proteinExistence type="predicted"/>
<feature type="region of interest" description="Disordered" evidence="1">
    <location>
        <begin position="1"/>
        <end position="48"/>
    </location>
</feature>
<reference evidence="5 6" key="1">
    <citation type="submission" date="2019-10" db="EMBL/GenBank/DDBJ databases">
        <title>Streptomyces sp. nov., a novel actinobacterium isolated from alkaline environment.</title>
        <authorList>
            <person name="Golinska P."/>
        </authorList>
    </citation>
    <scope>NUCLEOTIDE SEQUENCE [LARGE SCALE GENOMIC DNA]</scope>
    <source>
        <strain evidence="5 6">OF1</strain>
    </source>
</reference>
<evidence type="ECO:0000313" key="5">
    <source>
        <dbReference type="EMBL" id="MQS02663.1"/>
    </source>
</evidence>
<dbReference type="EMBL" id="JABJWZ010000045">
    <property type="protein sequence ID" value="MBB1253266.1"/>
    <property type="molecule type" value="Genomic_DNA"/>
</dbReference>
<reference evidence="3" key="3">
    <citation type="journal article" name="Syst. Appl. Microbiol.">
        <title>Streptomyces alkaliterrae sp. nov., isolated from an alkaline soil, and emended descriptions of Streptomyces alkaliphilus, Streptomyces calidiresistens and Streptomyces durbertensis.</title>
        <authorList>
            <person name="Swiecimska M."/>
            <person name="Golinska P."/>
            <person name="Nouioui I."/>
            <person name="Wypij M."/>
            <person name="Rai M."/>
            <person name="Sangal V."/>
            <person name="Goodfellow M."/>
        </authorList>
    </citation>
    <scope>NUCLEOTIDE SEQUENCE</scope>
    <source>
        <strain evidence="3">OF3</strain>
        <strain evidence="4">OF8</strain>
    </source>
</reference>
<evidence type="ECO:0000256" key="2">
    <source>
        <dbReference type="SAM" id="Phobius"/>
    </source>
</evidence>
<dbReference type="EMBL" id="JABJXA010000037">
    <property type="protein sequence ID" value="MBB1258939.1"/>
    <property type="molecule type" value="Genomic_DNA"/>
</dbReference>
<keyword evidence="2" id="KW-1133">Transmembrane helix</keyword>